<sequence>MPERILSISGLRGVVGDGLDPEYVAHFAAALGTLCAGGTVVLSRDGRSSGEMLRHAVLSGLLATGCRVVDLGIAATPTCGVLVSHLSAAGGLQITASHNPIEWNGLKPFAAHGGVFDAALGQQLLAALQQPLSWKPWNGLGSVSDFSGASDVHRDRIWPLIDVAAIRRRRFRVVLDVNHGSGAVFGPRLLEELGCSVIVLGGTADGCFEHPAEPLKEHLDALVTAVQQTGADVGFAQDPDADRLAIVDERGRYIGEELTLALCVDHVLSRDKGPVVVNGSTSRTTADLAARHGCPFHRSPVGEAHVVSVMRAVQARIGGEGNGGVIEPRVGYVRDSFVGMAYVLDGLAARQSPLSAWVDELPRYAIVKDKLHCPRDRVAAACAALRQAFRDAAPTDGDGLRLDWSNRWVQVRASNTEPIIRVIAEAPTEAEARSLCAEAVRLAQHAVQ</sequence>
<feature type="domain" description="Alpha-D-phosphohexomutase alpha/beta/alpha" evidence="11">
    <location>
        <begin position="259"/>
        <end position="362"/>
    </location>
</feature>
<dbReference type="InterPro" id="IPR005841">
    <property type="entry name" value="Alpha-D-phosphohexomutase_SF"/>
</dbReference>
<evidence type="ECO:0000256" key="1">
    <source>
        <dbReference type="ARBA" id="ARBA00001946"/>
    </source>
</evidence>
<evidence type="ECO:0000256" key="6">
    <source>
        <dbReference type="ARBA" id="ARBA00023235"/>
    </source>
</evidence>
<dbReference type="AlphaFoldDB" id="A0A7C4LJS3"/>
<dbReference type="Pfam" id="PF02879">
    <property type="entry name" value="PGM_PMM_II"/>
    <property type="match status" value="1"/>
</dbReference>
<keyword evidence="3" id="KW-0597">Phosphoprotein</keyword>
<comment type="cofactor">
    <cofactor evidence="1">
        <name>Mg(2+)</name>
        <dbReference type="ChEBI" id="CHEBI:18420"/>
    </cofactor>
</comment>
<dbReference type="InterPro" id="IPR005844">
    <property type="entry name" value="A-D-PHexomutase_a/b/a-I"/>
</dbReference>
<dbReference type="PROSITE" id="PS00710">
    <property type="entry name" value="PGM_PMM"/>
    <property type="match status" value="1"/>
</dbReference>
<dbReference type="InterPro" id="IPR036900">
    <property type="entry name" value="A-D-PHexomutase_C_sf"/>
</dbReference>
<keyword evidence="5 7" id="KW-0460">Magnesium</keyword>
<dbReference type="InterPro" id="IPR016055">
    <property type="entry name" value="A-D-PHexomutase_a/b/a-I/II/III"/>
</dbReference>
<dbReference type="SUPFAM" id="SSF55957">
    <property type="entry name" value="Phosphoglucomutase, C-terminal domain"/>
    <property type="match status" value="1"/>
</dbReference>
<dbReference type="GO" id="GO:0004615">
    <property type="term" value="F:phosphomannomutase activity"/>
    <property type="evidence" value="ECO:0007669"/>
    <property type="project" value="TreeGrafter"/>
</dbReference>
<feature type="domain" description="Alpha-D-phosphohexomutase C-terminal" evidence="8">
    <location>
        <begin position="381"/>
        <end position="440"/>
    </location>
</feature>
<dbReference type="GO" id="GO:0000287">
    <property type="term" value="F:magnesium ion binding"/>
    <property type="evidence" value="ECO:0007669"/>
    <property type="project" value="InterPro"/>
</dbReference>
<evidence type="ECO:0000259" key="11">
    <source>
        <dbReference type="Pfam" id="PF02880"/>
    </source>
</evidence>
<proteinExistence type="inferred from homology"/>
<protein>
    <submittedName>
        <fullName evidence="12">Phosphoglucosamine mutase</fullName>
        <ecNumber evidence="12">5.4.2.10</ecNumber>
    </submittedName>
</protein>
<feature type="domain" description="Alpha-D-phosphohexomutase alpha/beta/alpha" evidence="10">
    <location>
        <begin position="153"/>
        <end position="251"/>
    </location>
</feature>
<dbReference type="InterPro" id="IPR024086">
    <property type="entry name" value="GlmM_arc-type"/>
</dbReference>
<dbReference type="InterPro" id="IPR050060">
    <property type="entry name" value="Phosphoglucosamine_mutase"/>
</dbReference>
<evidence type="ECO:0000256" key="5">
    <source>
        <dbReference type="ARBA" id="ARBA00022842"/>
    </source>
</evidence>
<evidence type="ECO:0000259" key="10">
    <source>
        <dbReference type="Pfam" id="PF02879"/>
    </source>
</evidence>
<dbReference type="InterPro" id="IPR005843">
    <property type="entry name" value="A-D-PHexomutase_C"/>
</dbReference>
<dbReference type="Pfam" id="PF02878">
    <property type="entry name" value="PGM_PMM_I"/>
    <property type="match status" value="1"/>
</dbReference>
<evidence type="ECO:0000259" key="8">
    <source>
        <dbReference type="Pfam" id="PF00408"/>
    </source>
</evidence>
<accession>A0A7C4LJS3</accession>
<dbReference type="InterPro" id="IPR016066">
    <property type="entry name" value="A-D-PHexomutase_CS"/>
</dbReference>
<dbReference type="GO" id="GO:0009252">
    <property type="term" value="P:peptidoglycan biosynthetic process"/>
    <property type="evidence" value="ECO:0007669"/>
    <property type="project" value="TreeGrafter"/>
</dbReference>
<evidence type="ECO:0000256" key="4">
    <source>
        <dbReference type="ARBA" id="ARBA00022723"/>
    </source>
</evidence>
<keyword evidence="4 7" id="KW-0479">Metal-binding</keyword>
<dbReference type="SUPFAM" id="SSF53738">
    <property type="entry name" value="Phosphoglucomutase, first 3 domains"/>
    <property type="match status" value="3"/>
</dbReference>
<evidence type="ECO:0000256" key="3">
    <source>
        <dbReference type="ARBA" id="ARBA00022553"/>
    </source>
</evidence>
<dbReference type="Gene3D" id="3.30.310.50">
    <property type="entry name" value="Alpha-D-phosphohexomutase, C-terminal domain"/>
    <property type="match status" value="1"/>
</dbReference>
<evidence type="ECO:0000256" key="2">
    <source>
        <dbReference type="ARBA" id="ARBA00010231"/>
    </source>
</evidence>
<evidence type="ECO:0000313" key="12">
    <source>
        <dbReference type="EMBL" id="HGT38356.1"/>
    </source>
</evidence>
<name>A0A7C4LJS3_9PLAN</name>
<dbReference type="EC" id="5.4.2.10" evidence="12"/>
<dbReference type="Gene3D" id="3.40.120.10">
    <property type="entry name" value="Alpha-D-Glucose-1,6-Bisphosphate, subunit A, domain 3"/>
    <property type="match status" value="3"/>
</dbReference>
<organism evidence="12">
    <name type="scientific">Schlesneria paludicola</name>
    <dbReference type="NCBI Taxonomy" id="360056"/>
    <lineage>
        <taxon>Bacteria</taxon>
        <taxon>Pseudomonadati</taxon>
        <taxon>Planctomycetota</taxon>
        <taxon>Planctomycetia</taxon>
        <taxon>Planctomycetales</taxon>
        <taxon>Planctomycetaceae</taxon>
        <taxon>Schlesneria</taxon>
    </lineage>
</organism>
<dbReference type="PANTHER" id="PTHR42946:SF1">
    <property type="entry name" value="PHOSPHOGLUCOMUTASE (ALPHA-D-GLUCOSE-1,6-BISPHOSPHATE-DEPENDENT)"/>
    <property type="match status" value="1"/>
</dbReference>
<comment type="similarity">
    <text evidence="2 7">Belongs to the phosphohexose mutase family.</text>
</comment>
<dbReference type="EMBL" id="DSVQ01000007">
    <property type="protein sequence ID" value="HGT38356.1"/>
    <property type="molecule type" value="Genomic_DNA"/>
</dbReference>
<reference evidence="12" key="1">
    <citation type="journal article" date="2020" name="mSystems">
        <title>Genome- and Community-Level Interaction Insights into Carbon Utilization and Element Cycling Functions of Hydrothermarchaeota in Hydrothermal Sediment.</title>
        <authorList>
            <person name="Zhou Z."/>
            <person name="Liu Y."/>
            <person name="Xu W."/>
            <person name="Pan J."/>
            <person name="Luo Z.H."/>
            <person name="Li M."/>
        </authorList>
    </citation>
    <scope>NUCLEOTIDE SEQUENCE [LARGE SCALE GENOMIC DNA]</scope>
    <source>
        <strain evidence="12">SpSt-508</strain>
    </source>
</reference>
<dbReference type="GO" id="GO:0005975">
    <property type="term" value="P:carbohydrate metabolic process"/>
    <property type="evidence" value="ECO:0007669"/>
    <property type="project" value="InterPro"/>
</dbReference>
<evidence type="ECO:0000256" key="7">
    <source>
        <dbReference type="RuleBase" id="RU004326"/>
    </source>
</evidence>
<feature type="domain" description="Alpha-D-phosphohexomutase alpha/beta/alpha" evidence="9">
    <location>
        <begin position="9"/>
        <end position="126"/>
    </location>
</feature>
<evidence type="ECO:0000259" key="9">
    <source>
        <dbReference type="Pfam" id="PF02878"/>
    </source>
</evidence>
<dbReference type="PANTHER" id="PTHR42946">
    <property type="entry name" value="PHOSPHOHEXOSE MUTASE"/>
    <property type="match status" value="1"/>
</dbReference>
<dbReference type="Pfam" id="PF02880">
    <property type="entry name" value="PGM_PMM_III"/>
    <property type="match status" value="1"/>
</dbReference>
<gene>
    <name evidence="12" type="primary">glmM</name>
    <name evidence="12" type="ORF">ENS64_03715</name>
</gene>
<keyword evidence="6 12" id="KW-0413">Isomerase</keyword>
<dbReference type="GO" id="GO:0005829">
    <property type="term" value="C:cytosol"/>
    <property type="evidence" value="ECO:0007669"/>
    <property type="project" value="TreeGrafter"/>
</dbReference>
<dbReference type="InterPro" id="IPR005845">
    <property type="entry name" value="A-D-PHexomutase_a/b/a-II"/>
</dbReference>
<dbReference type="GO" id="GO:0008966">
    <property type="term" value="F:phosphoglucosamine mutase activity"/>
    <property type="evidence" value="ECO:0007669"/>
    <property type="project" value="UniProtKB-EC"/>
</dbReference>
<dbReference type="GO" id="GO:0006048">
    <property type="term" value="P:UDP-N-acetylglucosamine biosynthetic process"/>
    <property type="evidence" value="ECO:0007669"/>
    <property type="project" value="TreeGrafter"/>
</dbReference>
<comment type="caution">
    <text evidence="12">The sequence shown here is derived from an EMBL/GenBank/DDBJ whole genome shotgun (WGS) entry which is preliminary data.</text>
</comment>
<dbReference type="Pfam" id="PF00408">
    <property type="entry name" value="PGM_PMM_IV"/>
    <property type="match status" value="1"/>
</dbReference>
<dbReference type="PRINTS" id="PR00509">
    <property type="entry name" value="PGMPMM"/>
</dbReference>
<dbReference type="InterPro" id="IPR005846">
    <property type="entry name" value="A-D-PHexomutase_a/b/a-III"/>
</dbReference>
<dbReference type="NCBIfam" id="TIGR03990">
    <property type="entry name" value="Arch_GlmM"/>
    <property type="match status" value="1"/>
</dbReference>